<evidence type="ECO:0000256" key="1">
    <source>
        <dbReference type="ARBA" id="ARBA00004429"/>
    </source>
</evidence>
<dbReference type="GO" id="GO:0005886">
    <property type="term" value="C:plasma membrane"/>
    <property type="evidence" value="ECO:0007669"/>
    <property type="project" value="UniProtKB-SubCell"/>
</dbReference>
<comment type="similarity">
    <text evidence="2">Belongs to the GSP F family.</text>
</comment>
<proteinExistence type="inferred from homology"/>
<dbReference type="Proteomes" id="UP000515480">
    <property type="component" value="Chromosome"/>
</dbReference>
<keyword evidence="11" id="KW-1185">Reference proteome</keyword>
<feature type="transmembrane region" description="Helical" evidence="8">
    <location>
        <begin position="375"/>
        <end position="395"/>
    </location>
</feature>
<dbReference type="InterPro" id="IPR018076">
    <property type="entry name" value="T2SS_GspF_dom"/>
</dbReference>
<dbReference type="PANTHER" id="PTHR30012">
    <property type="entry name" value="GENERAL SECRETION PATHWAY PROTEIN"/>
    <property type="match status" value="1"/>
</dbReference>
<dbReference type="InterPro" id="IPR042094">
    <property type="entry name" value="T2SS_GspF_sf"/>
</dbReference>
<feature type="domain" description="Type II secretion system protein GspF" evidence="9">
    <location>
        <begin position="272"/>
        <end position="393"/>
    </location>
</feature>
<feature type="domain" description="Type II secretion system protein GspF" evidence="9">
    <location>
        <begin position="68"/>
        <end position="191"/>
    </location>
</feature>
<keyword evidence="3" id="KW-1003">Cell membrane</keyword>
<dbReference type="KEGG" id="stim:H1B31_06150"/>
<dbReference type="PRINTS" id="PR00812">
    <property type="entry name" value="BCTERIALGSPF"/>
</dbReference>
<evidence type="ECO:0000256" key="5">
    <source>
        <dbReference type="ARBA" id="ARBA00022692"/>
    </source>
</evidence>
<evidence type="ECO:0000313" key="11">
    <source>
        <dbReference type="Proteomes" id="UP000515480"/>
    </source>
</evidence>
<feature type="transmembrane region" description="Helical" evidence="8">
    <location>
        <begin position="217"/>
        <end position="240"/>
    </location>
</feature>
<keyword evidence="5 8" id="KW-0812">Transmembrane</keyword>
<feature type="transmembrane region" description="Helical" evidence="8">
    <location>
        <begin position="252"/>
        <end position="271"/>
    </location>
</feature>
<name>A0A7G7VHA1_9FIRM</name>
<evidence type="ECO:0000256" key="8">
    <source>
        <dbReference type="SAM" id="Phobius"/>
    </source>
</evidence>
<evidence type="ECO:0000259" key="9">
    <source>
        <dbReference type="Pfam" id="PF00482"/>
    </source>
</evidence>
<reference evidence="10 11" key="1">
    <citation type="submission" date="2020-07" db="EMBL/GenBank/DDBJ databases">
        <title>Complete genome and description of Selenomonas timonensis sp. nov., a new bacterium isolated from a gingivitis subject.</title>
        <authorList>
            <person name="Antezack A."/>
        </authorList>
    </citation>
    <scope>NUCLEOTIDE SEQUENCE [LARGE SCALE GENOMIC DNA]</scope>
    <source>
        <strain evidence="10 11">Marseille-Q3039</strain>
    </source>
</reference>
<gene>
    <name evidence="10" type="ORF">H1B31_06150</name>
</gene>
<feature type="transmembrane region" description="Helical" evidence="8">
    <location>
        <begin position="168"/>
        <end position="197"/>
    </location>
</feature>
<sequence>MKMFSYHARAADGTRVQGKLAAESAPAAARMLAAEGKIALRIYEQHDFCLPSPLHMSSGITAEERIAFLHELAALLGAGLPVHEALEHLAEDVRNSAYGRTVAALHAEVLRGLPLSQAMEMQAKTFPLSLVGMVRAGEESGTLEGILREAAAVLTEEHALREALRSALLYPLFLLAATVFSVLIMTVFVLPIFAALLRDLGAALPLPTRMLLGVSDAVSAQPYFAFGLVVGICVAVPLLLSLPSLRLYADALLLRVPVLGTFVQLAAWQMILRTLAILLRSGIRLDHAVGLARSVTGNRAIARHLARMEQSLVEGRTFGQVIVHESYLPALLRPMLAAGEAAGDLERLLQHAADYCRRRAGTYAVRIEALAEPTMIVFVGGVIFFVVLSVLLPILDAMDAMM</sequence>
<dbReference type="FunFam" id="1.20.81.30:FF:000001">
    <property type="entry name" value="Type II secretion system protein F"/>
    <property type="match status" value="1"/>
</dbReference>
<evidence type="ECO:0000256" key="6">
    <source>
        <dbReference type="ARBA" id="ARBA00022989"/>
    </source>
</evidence>
<evidence type="ECO:0000256" key="3">
    <source>
        <dbReference type="ARBA" id="ARBA00022475"/>
    </source>
</evidence>
<dbReference type="EMBL" id="CP060204">
    <property type="protein sequence ID" value="QNH53494.1"/>
    <property type="molecule type" value="Genomic_DNA"/>
</dbReference>
<keyword evidence="7 8" id="KW-0472">Membrane</keyword>
<dbReference type="AlphaFoldDB" id="A0A7G7VHA1"/>
<accession>A0A7G7VHA1</accession>
<dbReference type="Gene3D" id="1.20.81.30">
    <property type="entry name" value="Type II secretion system (T2SS), domain F"/>
    <property type="match status" value="2"/>
</dbReference>
<dbReference type="PANTHER" id="PTHR30012:SF0">
    <property type="entry name" value="TYPE II SECRETION SYSTEM PROTEIN F-RELATED"/>
    <property type="match status" value="1"/>
</dbReference>
<keyword evidence="6 8" id="KW-1133">Transmembrane helix</keyword>
<comment type="subcellular location">
    <subcellularLocation>
        <location evidence="1">Cell inner membrane</location>
        <topology evidence="1">Multi-pass membrane protein</topology>
    </subcellularLocation>
</comment>
<dbReference type="RefSeq" id="WP_185979697.1">
    <property type="nucleotide sequence ID" value="NZ_CP060204.1"/>
</dbReference>
<evidence type="ECO:0000256" key="4">
    <source>
        <dbReference type="ARBA" id="ARBA00022519"/>
    </source>
</evidence>
<evidence type="ECO:0000256" key="2">
    <source>
        <dbReference type="ARBA" id="ARBA00005745"/>
    </source>
</evidence>
<keyword evidence="4" id="KW-0997">Cell inner membrane</keyword>
<protein>
    <submittedName>
        <fullName evidence="10">Type II secretion system F family protein</fullName>
    </submittedName>
</protein>
<evidence type="ECO:0000256" key="7">
    <source>
        <dbReference type="ARBA" id="ARBA00023136"/>
    </source>
</evidence>
<dbReference type="InterPro" id="IPR003004">
    <property type="entry name" value="GspF/PilC"/>
</dbReference>
<dbReference type="Pfam" id="PF00482">
    <property type="entry name" value="T2SSF"/>
    <property type="match status" value="2"/>
</dbReference>
<evidence type="ECO:0000313" key="10">
    <source>
        <dbReference type="EMBL" id="QNH53494.1"/>
    </source>
</evidence>
<organism evidence="10 11">
    <name type="scientific">Selenomonas timonae</name>
    <dbReference type="NCBI Taxonomy" id="2754044"/>
    <lineage>
        <taxon>Bacteria</taxon>
        <taxon>Bacillati</taxon>
        <taxon>Bacillota</taxon>
        <taxon>Negativicutes</taxon>
        <taxon>Selenomonadales</taxon>
        <taxon>Selenomonadaceae</taxon>
        <taxon>Selenomonas</taxon>
    </lineage>
</organism>